<evidence type="ECO:0000313" key="17">
    <source>
        <dbReference type="EMBL" id="VDO61514.1"/>
    </source>
</evidence>
<dbReference type="InterPro" id="IPR002113">
    <property type="entry name" value="ADT_euk_type"/>
</dbReference>
<dbReference type="PRINTS" id="PR00926">
    <property type="entry name" value="MITOCARRIER"/>
</dbReference>
<dbReference type="PANTHER" id="PTHR45635:SF14">
    <property type="entry name" value="ADP_ATP TRANSLOCASE"/>
    <property type="match status" value="1"/>
</dbReference>
<keyword evidence="6 14" id="KW-0812">Transmembrane</keyword>
<comment type="caution">
    <text evidence="16">Lacks conserved residue(s) required for the propagation of feature annotation.</text>
</comment>
<feature type="repeat" description="Solcar" evidence="14">
    <location>
        <begin position="212"/>
        <end position="300"/>
    </location>
</feature>
<dbReference type="EMBL" id="UZAH01025325">
    <property type="protein sequence ID" value="VDO61514.1"/>
    <property type="molecule type" value="Genomic_DNA"/>
</dbReference>
<evidence type="ECO:0000256" key="7">
    <source>
        <dbReference type="ARBA" id="ARBA00022737"/>
    </source>
</evidence>
<evidence type="ECO:0000256" key="10">
    <source>
        <dbReference type="ARBA" id="ARBA00023128"/>
    </source>
</evidence>
<dbReference type="OrthoDB" id="270584at2759"/>
<evidence type="ECO:0000256" key="4">
    <source>
        <dbReference type="ARBA" id="ARBA00022448"/>
    </source>
</evidence>
<dbReference type="AlphaFoldDB" id="A0A3P7XTK8"/>
<feature type="transmembrane region" description="Helical" evidence="16">
    <location>
        <begin position="113"/>
        <end position="136"/>
    </location>
</feature>
<gene>
    <name evidence="17" type="ORF">HPBE_LOCUS4522</name>
</gene>
<evidence type="ECO:0000256" key="3">
    <source>
        <dbReference type="ARBA" id="ARBA00011245"/>
    </source>
</evidence>
<comment type="catalytic activity">
    <reaction evidence="12">
        <text>ADP(in) + ATP(out) = ADP(out) + ATP(in)</text>
        <dbReference type="Rhea" id="RHEA:34999"/>
        <dbReference type="ChEBI" id="CHEBI:30616"/>
        <dbReference type="ChEBI" id="CHEBI:456216"/>
    </reaction>
    <physiologicalReaction direction="left-to-right" evidence="12">
        <dbReference type="Rhea" id="RHEA:35000"/>
    </physiologicalReaction>
</comment>
<evidence type="ECO:0000256" key="1">
    <source>
        <dbReference type="ARBA" id="ARBA00004448"/>
    </source>
</evidence>
<dbReference type="PROSITE" id="PS50920">
    <property type="entry name" value="SOLCAR"/>
    <property type="match status" value="3"/>
</dbReference>
<name>A0A3P7XTK8_HELPZ</name>
<feature type="repeat" description="Solcar" evidence="14">
    <location>
        <begin position="10"/>
        <end position="102"/>
    </location>
</feature>
<keyword evidence="5" id="KW-0050">Antiport</keyword>
<dbReference type="FunFam" id="1.50.40.10:FF:000261">
    <property type="entry name" value="Solute carrier family 25 member 5"/>
    <property type="match status" value="1"/>
</dbReference>
<dbReference type="GO" id="GO:0005743">
    <property type="term" value="C:mitochondrial inner membrane"/>
    <property type="evidence" value="ECO:0007669"/>
    <property type="project" value="UniProtKB-SubCell"/>
</dbReference>
<keyword evidence="8" id="KW-0999">Mitochondrion inner membrane</keyword>
<evidence type="ECO:0000256" key="8">
    <source>
        <dbReference type="ARBA" id="ARBA00022792"/>
    </source>
</evidence>
<evidence type="ECO:0000256" key="6">
    <source>
        <dbReference type="ARBA" id="ARBA00022692"/>
    </source>
</evidence>
<reference evidence="17 18" key="1">
    <citation type="submission" date="2018-11" db="EMBL/GenBank/DDBJ databases">
        <authorList>
            <consortium name="Pathogen Informatics"/>
        </authorList>
    </citation>
    <scope>NUCLEOTIDE SEQUENCE [LARGE SCALE GENOMIC DNA]</scope>
</reference>
<dbReference type="InterPro" id="IPR018108">
    <property type="entry name" value="MCP_transmembrane"/>
</dbReference>
<dbReference type="InterPro" id="IPR002067">
    <property type="entry name" value="MCP"/>
</dbReference>
<dbReference type="GO" id="GO:0140021">
    <property type="term" value="P:mitochondrial ADP transmembrane transport"/>
    <property type="evidence" value="ECO:0007669"/>
    <property type="project" value="InterPro"/>
</dbReference>
<evidence type="ECO:0000256" key="15">
    <source>
        <dbReference type="RuleBase" id="RU000488"/>
    </source>
</evidence>
<evidence type="ECO:0000256" key="12">
    <source>
        <dbReference type="ARBA" id="ARBA00024143"/>
    </source>
</evidence>
<evidence type="ECO:0000256" key="9">
    <source>
        <dbReference type="ARBA" id="ARBA00022989"/>
    </source>
</evidence>
<comment type="subunit">
    <text evidence="3 16">Monomer.</text>
</comment>
<sequence length="301" mass="34608">MEENQYRHLKSFAQEFCAGGASAAIARTITAPIDRVKILLQLQQAQATIPVKKRYHGIIDCFTRIIREQGPLSLWRGNWINVVRIFPQQAFNFAFRDAYQKFFLRGVDKRKQFWRYFLGNLASGGAAGGTSLIIIYPLDFARTRLATDIGKETNREFKGFSDCIRKIVKTDGVAGLYRGFTSSIQGIILYRASYFGLFDTITGTMIKDKKKLGFFHAWVIGQFTVVTSGLMCYPWDTVRRRMMMQSGREDVLYRNTWHCWRRIFKEEGGVRAFYKGALSNVFRGMGSSLVLAFYSQFMKLT</sequence>
<comment type="function">
    <text evidence="16">Catalyzes the exchange of ADP and ATP across the membrane.</text>
</comment>
<evidence type="ECO:0000256" key="16">
    <source>
        <dbReference type="RuleBase" id="RU368008"/>
    </source>
</evidence>
<dbReference type="PRINTS" id="PR00927">
    <property type="entry name" value="ADPTRNSLCASE"/>
</dbReference>
<dbReference type="GO" id="GO:0005471">
    <property type="term" value="F:ATP:ADP antiporter activity"/>
    <property type="evidence" value="ECO:0007669"/>
    <property type="project" value="UniProtKB-UniRule"/>
</dbReference>
<dbReference type="Proteomes" id="UP000050761">
    <property type="component" value="Unassembled WGS sequence"/>
</dbReference>
<dbReference type="Pfam" id="PF00153">
    <property type="entry name" value="Mito_carr"/>
    <property type="match status" value="3"/>
</dbReference>
<evidence type="ECO:0000256" key="11">
    <source>
        <dbReference type="ARBA" id="ARBA00023136"/>
    </source>
</evidence>
<evidence type="ECO:0000313" key="19">
    <source>
        <dbReference type="WBParaSite" id="HPBE_0000452101-mRNA-1"/>
    </source>
</evidence>
<dbReference type="PANTHER" id="PTHR45635">
    <property type="entry name" value="ADP,ATP CARRIER PROTEIN 1-RELATED-RELATED"/>
    <property type="match status" value="1"/>
</dbReference>
<dbReference type="Gene3D" id="1.50.40.10">
    <property type="entry name" value="Mitochondrial carrier domain"/>
    <property type="match status" value="1"/>
</dbReference>
<keyword evidence="7" id="KW-0677">Repeat</keyword>
<dbReference type="GO" id="GO:1901029">
    <property type="term" value="P:negative regulation of mitochondrial outer membrane permeabilization involved in apoptotic signaling pathway"/>
    <property type="evidence" value="ECO:0007669"/>
    <property type="project" value="TreeGrafter"/>
</dbReference>
<keyword evidence="18" id="KW-1185">Reference proteome</keyword>
<proteinExistence type="inferred from homology"/>
<keyword evidence="4 15" id="KW-0813">Transport</keyword>
<evidence type="ECO:0000256" key="14">
    <source>
        <dbReference type="PROSITE-ProRule" id="PRU00282"/>
    </source>
</evidence>
<comment type="similarity">
    <text evidence="2 15">Belongs to the mitochondrial carrier (TC 2.A.29) family.</text>
</comment>
<feature type="repeat" description="Solcar" evidence="14">
    <location>
        <begin position="115"/>
        <end position="204"/>
    </location>
</feature>
<feature type="transmembrane region" description="Helical" evidence="16">
    <location>
        <begin position="215"/>
        <end position="235"/>
    </location>
</feature>
<protein>
    <recommendedName>
        <fullName evidence="16">ADP/ATP translocase</fullName>
    </recommendedName>
    <alternativeName>
        <fullName evidence="16">ADP,ATP carrier protein</fullName>
    </alternativeName>
</protein>
<keyword evidence="11 14" id="KW-0472">Membrane</keyword>
<dbReference type="WBParaSite" id="HPBE_0000452101-mRNA-1">
    <property type="protein sequence ID" value="HPBE_0000452101-mRNA-1"/>
    <property type="gene ID" value="HPBE_0000452101"/>
</dbReference>
<evidence type="ECO:0000256" key="2">
    <source>
        <dbReference type="ARBA" id="ARBA00006375"/>
    </source>
</evidence>
<reference evidence="19" key="2">
    <citation type="submission" date="2019-09" db="UniProtKB">
        <authorList>
            <consortium name="WormBaseParasite"/>
        </authorList>
    </citation>
    <scope>IDENTIFICATION</scope>
</reference>
<keyword evidence="10" id="KW-0496">Mitochondrion</keyword>
<keyword evidence="9 16" id="KW-1133">Transmembrane helix</keyword>
<comment type="subcellular location">
    <subcellularLocation>
        <location evidence="16">Membrane</location>
        <topology evidence="16">Multi-pass membrane protein</topology>
    </subcellularLocation>
    <subcellularLocation>
        <location evidence="1">Mitochondrion inner membrane</location>
        <topology evidence="1">Multi-pass membrane protein</topology>
    </subcellularLocation>
</comment>
<dbReference type="SUPFAM" id="SSF103506">
    <property type="entry name" value="Mitochondrial carrier"/>
    <property type="match status" value="1"/>
</dbReference>
<organism evidence="17">
    <name type="scientific">Heligmosomoides polygyrus</name>
    <name type="common">Parasitic roundworm</name>
    <dbReference type="NCBI Taxonomy" id="6339"/>
    <lineage>
        <taxon>Eukaryota</taxon>
        <taxon>Metazoa</taxon>
        <taxon>Ecdysozoa</taxon>
        <taxon>Nematoda</taxon>
        <taxon>Chromadorea</taxon>
        <taxon>Rhabditida</taxon>
        <taxon>Rhabditina</taxon>
        <taxon>Rhabditomorpha</taxon>
        <taxon>Strongyloidea</taxon>
        <taxon>Heligmosomidae</taxon>
        <taxon>Heligmosomoides</taxon>
    </lineage>
</organism>
<evidence type="ECO:0000313" key="18">
    <source>
        <dbReference type="Proteomes" id="UP000050761"/>
    </source>
</evidence>
<accession>A0A3P7XTK8</accession>
<evidence type="ECO:0000256" key="5">
    <source>
        <dbReference type="ARBA" id="ARBA00022449"/>
    </source>
</evidence>
<comment type="function">
    <text evidence="13">ADP:ATP antiporter that mediates import of ADP into the mitochondrial matrix for ATP synthesis, and export of ATP out to fuel the cell. Cycles between the cytoplasmic-open state (c-state) and the matrix-open state (m-state): operates by the alternating access mechanism with a single substrate-binding site intermittently exposed to either the cytosolic (c-state) or matrix (m-state) side of the inner mitochondrial membrane.</text>
</comment>
<dbReference type="GO" id="GO:1990544">
    <property type="term" value="P:mitochondrial ATP transmembrane transport"/>
    <property type="evidence" value="ECO:0007669"/>
    <property type="project" value="InterPro"/>
</dbReference>
<evidence type="ECO:0000256" key="13">
    <source>
        <dbReference type="ARBA" id="ARBA00045250"/>
    </source>
</evidence>
<dbReference type="InterPro" id="IPR023395">
    <property type="entry name" value="MCP_dom_sf"/>
</dbReference>